<organism evidence="1">
    <name type="scientific">Lepeophtheirus salmonis</name>
    <name type="common">Salmon louse</name>
    <name type="synonym">Caligus salmonis</name>
    <dbReference type="NCBI Taxonomy" id="72036"/>
    <lineage>
        <taxon>Eukaryota</taxon>
        <taxon>Metazoa</taxon>
        <taxon>Ecdysozoa</taxon>
        <taxon>Arthropoda</taxon>
        <taxon>Crustacea</taxon>
        <taxon>Multicrustacea</taxon>
        <taxon>Hexanauplia</taxon>
        <taxon>Copepoda</taxon>
        <taxon>Siphonostomatoida</taxon>
        <taxon>Caligidae</taxon>
        <taxon>Lepeophtheirus</taxon>
    </lineage>
</organism>
<sequence>MCVPGAVLSNHIDVHRERALQPQKNMVTENFVVDVCVYFLVGLKEVGKHVAVVGRTTPRNMT</sequence>
<reference evidence="1" key="1">
    <citation type="submission" date="2014-05" db="EMBL/GenBank/DDBJ databases">
        <authorList>
            <person name="Chronopoulou M."/>
        </authorList>
    </citation>
    <scope>NUCLEOTIDE SEQUENCE</scope>
    <source>
        <tissue evidence="1">Whole organism</tissue>
    </source>
</reference>
<accession>A0A0K2UPS6</accession>
<proteinExistence type="predicted"/>
<protein>
    <submittedName>
        <fullName evidence="1">Uncharacterized protein</fullName>
    </submittedName>
</protein>
<name>A0A0K2UPS6_LEPSM</name>
<evidence type="ECO:0000313" key="1">
    <source>
        <dbReference type="EMBL" id="CDW40065.1"/>
    </source>
</evidence>
<dbReference type="EMBL" id="HACA01022704">
    <property type="protein sequence ID" value="CDW40065.1"/>
    <property type="molecule type" value="Transcribed_RNA"/>
</dbReference>
<dbReference type="AlphaFoldDB" id="A0A0K2UPS6"/>